<dbReference type="VEuPathDB" id="FungiDB:HMPREF1120_06493"/>
<dbReference type="InParanoid" id="H6C4K1"/>
<dbReference type="OrthoDB" id="428854at2759"/>
<reference evidence="2" key="1">
    <citation type="submission" date="2011-07" db="EMBL/GenBank/DDBJ databases">
        <title>The Genome Sequence of Exophiala (Wangiella) dermatitidis NIH/UT8656.</title>
        <authorList>
            <consortium name="The Broad Institute Genome Sequencing Platform"/>
            <person name="Cuomo C."/>
            <person name="Wang Z."/>
            <person name="Hunicke-Smith S."/>
            <person name="Szanislo P.J."/>
            <person name="Earl A."/>
            <person name="Young S.K."/>
            <person name="Zeng Q."/>
            <person name="Gargeya S."/>
            <person name="Fitzgerald M."/>
            <person name="Haas B."/>
            <person name="Abouelleil A."/>
            <person name="Alvarado L."/>
            <person name="Arachchi H.M."/>
            <person name="Berlin A."/>
            <person name="Brown A."/>
            <person name="Chapman S.B."/>
            <person name="Chen Z."/>
            <person name="Dunbar C."/>
            <person name="Freedman E."/>
            <person name="Gearin G."/>
            <person name="Gellesch M."/>
            <person name="Goldberg J."/>
            <person name="Griggs A."/>
            <person name="Gujja S."/>
            <person name="Heiman D."/>
            <person name="Howarth C."/>
            <person name="Larson L."/>
            <person name="Lui A."/>
            <person name="MacDonald P.J.P."/>
            <person name="Montmayeur A."/>
            <person name="Murphy C."/>
            <person name="Neiman D."/>
            <person name="Pearson M."/>
            <person name="Priest M."/>
            <person name="Roberts A."/>
            <person name="Saif S."/>
            <person name="Shea T."/>
            <person name="Shenoy N."/>
            <person name="Sisk P."/>
            <person name="Stolte C."/>
            <person name="Sykes S."/>
            <person name="Wortman J."/>
            <person name="Nusbaum C."/>
            <person name="Birren B."/>
        </authorList>
    </citation>
    <scope>NUCLEOTIDE SEQUENCE</scope>
    <source>
        <strain evidence="2">NIH/UT8656</strain>
    </source>
</reference>
<feature type="compositionally biased region" description="Basic and acidic residues" evidence="1">
    <location>
        <begin position="336"/>
        <end position="350"/>
    </location>
</feature>
<sequence>MDPFANETSDGEDDRVIEVALENARVNTSITVSTSTSLNNPEQDAVRDTLGRFAGVPRRPTSENPPVGGPSGSSIGRERSGSTKAAMDVDAFKRLLLTGERGTPSSAAAEAAVQNTHTGVMPTVSDSGSSADTASISQHSIFETVVPLPEASPRTSDDLEEHQANEQRATMGSASETRKKPPPPKSRRGKPLRDSRGESGPTPTFDSFINSLSMPSSRHVSSEPSGLTSPTTDRSTTKEPSSPTAETEVHRRTPPAPPLARRKSMQASSNPGLTRSGSSKDSTLKELETPSSPVVPSTTHKLPPPPPSRRSTGATERKSSMEVSSFAEAINNPDVQHQERPSATESEHETPSSNSLLSRRLSHPHPPPVPPPRRGRGSSRSSVENQRPSMAALGAAEHGGTGSSLRRSSTEGRDILADLAALQREVDAARASAEGG</sequence>
<feature type="compositionally biased region" description="Polar residues" evidence="1">
    <location>
        <begin position="289"/>
        <end position="300"/>
    </location>
</feature>
<dbReference type="AlphaFoldDB" id="H6C4K1"/>
<dbReference type="EMBL" id="JH226134">
    <property type="protein sequence ID" value="EHY58483.1"/>
    <property type="molecule type" value="Genomic_DNA"/>
</dbReference>
<evidence type="ECO:0000313" key="3">
    <source>
        <dbReference type="Proteomes" id="UP000007304"/>
    </source>
</evidence>
<feature type="compositionally biased region" description="Polar residues" evidence="1">
    <location>
        <begin position="166"/>
        <end position="175"/>
    </location>
</feature>
<evidence type="ECO:0000313" key="2">
    <source>
        <dbReference type="EMBL" id="EHY58483.1"/>
    </source>
</evidence>
<gene>
    <name evidence="2" type="ORF">HMPREF1120_06493</name>
</gene>
<dbReference type="STRING" id="858893.H6C4K1"/>
<feature type="region of interest" description="Disordered" evidence="1">
    <location>
        <begin position="103"/>
        <end position="411"/>
    </location>
</feature>
<dbReference type="HOGENOM" id="CLU_022034_1_0_1"/>
<feature type="region of interest" description="Disordered" evidence="1">
    <location>
        <begin position="54"/>
        <end position="86"/>
    </location>
</feature>
<evidence type="ECO:0000256" key="1">
    <source>
        <dbReference type="SAM" id="MobiDB-lite"/>
    </source>
</evidence>
<feature type="compositionally biased region" description="Polar residues" evidence="1">
    <location>
        <begin position="201"/>
        <end position="245"/>
    </location>
</feature>
<name>H6C4K1_EXODN</name>
<feature type="compositionally biased region" description="Polar residues" evidence="1">
    <location>
        <begin position="265"/>
        <end position="281"/>
    </location>
</feature>
<keyword evidence="3" id="KW-1185">Reference proteome</keyword>
<dbReference type="Proteomes" id="UP000007304">
    <property type="component" value="Unassembled WGS sequence"/>
</dbReference>
<dbReference type="eggNOG" id="ENOG502R2EP">
    <property type="taxonomic scope" value="Eukaryota"/>
</dbReference>
<feature type="compositionally biased region" description="Basic and acidic residues" evidence="1">
    <location>
        <begin position="155"/>
        <end position="165"/>
    </location>
</feature>
<protein>
    <submittedName>
        <fullName evidence="2">Uncharacterized protein</fullName>
    </submittedName>
</protein>
<organism evidence="2 3">
    <name type="scientific">Exophiala dermatitidis (strain ATCC 34100 / CBS 525.76 / NIH/UT8656)</name>
    <name type="common">Black yeast</name>
    <name type="synonym">Wangiella dermatitidis</name>
    <dbReference type="NCBI Taxonomy" id="858893"/>
    <lineage>
        <taxon>Eukaryota</taxon>
        <taxon>Fungi</taxon>
        <taxon>Dikarya</taxon>
        <taxon>Ascomycota</taxon>
        <taxon>Pezizomycotina</taxon>
        <taxon>Eurotiomycetes</taxon>
        <taxon>Chaetothyriomycetidae</taxon>
        <taxon>Chaetothyriales</taxon>
        <taxon>Herpotrichiellaceae</taxon>
        <taxon>Exophiala</taxon>
    </lineage>
</organism>
<feature type="compositionally biased region" description="Basic residues" evidence="1">
    <location>
        <begin position="180"/>
        <end position="190"/>
    </location>
</feature>
<feature type="compositionally biased region" description="Polar residues" evidence="1">
    <location>
        <begin position="113"/>
        <end position="141"/>
    </location>
</feature>
<dbReference type="OMA" id="AVQNTHT"/>
<dbReference type="GeneID" id="20311132"/>
<accession>H6C4K1</accession>
<dbReference type="RefSeq" id="XP_009158944.1">
    <property type="nucleotide sequence ID" value="XM_009160696.1"/>
</dbReference>
<proteinExistence type="predicted"/>